<evidence type="ECO:0000256" key="3">
    <source>
        <dbReference type="ARBA" id="ARBA00022448"/>
    </source>
</evidence>
<keyword evidence="8 12" id="KW-0406">Ion transport</keyword>
<dbReference type="InterPro" id="IPR002523">
    <property type="entry name" value="MgTranspt_CorA/ZnTranspt_ZntB"/>
</dbReference>
<evidence type="ECO:0000256" key="5">
    <source>
        <dbReference type="ARBA" id="ARBA00022692"/>
    </source>
</evidence>
<feature type="transmembrane region" description="Helical" evidence="12">
    <location>
        <begin position="298"/>
        <end position="319"/>
    </location>
</feature>
<dbReference type="EMBL" id="QLST01000006">
    <property type="protein sequence ID" value="RBA28607.1"/>
    <property type="molecule type" value="Genomic_DNA"/>
</dbReference>
<keyword evidence="3 12" id="KW-0813">Transport</keyword>
<comment type="function">
    <text evidence="11">Mediates influx of magnesium ions. Alternates between open and closed states. Activated by low cytoplasmic Mg(2+) levels. Inactive when cytoplasmic Mg(2+) levels are high.</text>
</comment>
<evidence type="ECO:0000256" key="1">
    <source>
        <dbReference type="ARBA" id="ARBA00004651"/>
    </source>
</evidence>
<dbReference type="OrthoDB" id="9803416at2"/>
<dbReference type="Pfam" id="PF01544">
    <property type="entry name" value="CorA"/>
    <property type="match status" value="1"/>
</dbReference>
<gene>
    <name evidence="12 13" type="primary">corA</name>
    <name evidence="13" type="ORF">DPN68_06225</name>
</gene>
<name>A0A365P244_9FLAO</name>
<dbReference type="CDD" id="cd12828">
    <property type="entry name" value="TmCorA-like_1"/>
    <property type="match status" value="1"/>
</dbReference>
<dbReference type="NCBIfam" id="TIGR00383">
    <property type="entry name" value="corA"/>
    <property type="match status" value="1"/>
</dbReference>
<protein>
    <recommendedName>
        <fullName evidence="12">Magnesium transport protein CorA</fullName>
    </recommendedName>
</protein>
<dbReference type="RefSeq" id="WP_113988788.1">
    <property type="nucleotide sequence ID" value="NZ_QLST01000006.1"/>
</dbReference>
<accession>A0A365P244</accession>
<evidence type="ECO:0000256" key="8">
    <source>
        <dbReference type="ARBA" id="ARBA00023065"/>
    </source>
</evidence>
<dbReference type="AlphaFoldDB" id="A0A365P244"/>
<dbReference type="SUPFAM" id="SSF144083">
    <property type="entry name" value="Magnesium transport protein CorA, transmembrane region"/>
    <property type="match status" value="1"/>
</dbReference>
<keyword evidence="4 12" id="KW-1003">Cell membrane</keyword>
<keyword evidence="5 12" id="KW-0812">Transmembrane</keyword>
<dbReference type="GO" id="GO:0005886">
    <property type="term" value="C:plasma membrane"/>
    <property type="evidence" value="ECO:0007669"/>
    <property type="project" value="UniProtKB-SubCell"/>
</dbReference>
<keyword evidence="9 12" id="KW-0472">Membrane</keyword>
<dbReference type="FunFam" id="1.20.58.340:FF:000004">
    <property type="entry name" value="Magnesium transport protein CorA"/>
    <property type="match status" value="1"/>
</dbReference>
<dbReference type="GO" id="GO:0050897">
    <property type="term" value="F:cobalt ion binding"/>
    <property type="evidence" value="ECO:0007669"/>
    <property type="project" value="TreeGrafter"/>
</dbReference>
<feature type="transmembrane region" description="Helical" evidence="12">
    <location>
        <begin position="331"/>
        <end position="350"/>
    </location>
</feature>
<evidence type="ECO:0000256" key="11">
    <source>
        <dbReference type="ARBA" id="ARBA00045497"/>
    </source>
</evidence>
<dbReference type="InterPro" id="IPR045863">
    <property type="entry name" value="CorA_TM1_TM2"/>
</dbReference>
<dbReference type="GO" id="GO:0000287">
    <property type="term" value="F:magnesium ion binding"/>
    <property type="evidence" value="ECO:0007669"/>
    <property type="project" value="TreeGrafter"/>
</dbReference>
<dbReference type="GO" id="GO:0015095">
    <property type="term" value="F:magnesium ion transmembrane transporter activity"/>
    <property type="evidence" value="ECO:0007669"/>
    <property type="project" value="UniProtKB-UniRule"/>
</dbReference>
<comment type="subcellular location">
    <subcellularLocation>
        <location evidence="1">Cell membrane</location>
        <topology evidence="1">Multi-pass membrane protein</topology>
    </subcellularLocation>
    <subcellularLocation>
        <location evidence="12">Membrane</location>
        <topology evidence="12">Multi-pass membrane protein</topology>
    </subcellularLocation>
</comment>
<comment type="caution">
    <text evidence="13">The sequence shown here is derived from an EMBL/GenBank/DDBJ whole genome shotgun (WGS) entry which is preliminary data.</text>
</comment>
<keyword evidence="14" id="KW-1185">Reference proteome</keyword>
<reference evidence="13 14" key="1">
    <citation type="submission" date="2018-06" db="EMBL/GenBank/DDBJ databases">
        <title>Flavobacterium tibetense sp. nov., isolated from a wetland YonghuCo on Tibetan Plateau.</title>
        <authorList>
            <person name="Xing P."/>
            <person name="Phurbu D."/>
            <person name="Lu H."/>
        </authorList>
    </citation>
    <scope>NUCLEOTIDE SEQUENCE [LARGE SCALE GENOMIC DNA]</scope>
    <source>
        <strain evidence="13 14">YH5</strain>
    </source>
</reference>
<dbReference type="Proteomes" id="UP000253319">
    <property type="component" value="Unassembled WGS sequence"/>
</dbReference>
<evidence type="ECO:0000256" key="9">
    <source>
        <dbReference type="ARBA" id="ARBA00023136"/>
    </source>
</evidence>
<dbReference type="Gene3D" id="3.30.460.20">
    <property type="entry name" value="CorA soluble domain-like"/>
    <property type="match status" value="1"/>
</dbReference>
<dbReference type="PANTHER" id="PTHR46494">
    <property type="entry name" value="CORA FAMILY METAL ION TRANSPORTER (EUROFUNG)"/>
    <property type="match status" value="1"/>
</dbReference>
<dbReference type="Gene3D" id="1.20.58.340">
    <property type="entry name" value="Magnesium transport protein CorA, transmembrane region"/>
    <property type="match status" value="2"/>
</dbReference>
<dbReference type="InterPro" id="IPR004488">
    <property type="entry name" value="Mg/Co-transport_prot_CorA"/>
</dbReference>
<evidence type="ECO:0000256" key="7">
    <source>
        <dbReference type="ARBA" id="ARBA00022989"/>
    </source>
</evidence>
<dbReference type="SUPFAM" id="SSF143865">
    <property type="entry name" value="CorA soluble domain-like"/>
    <property type="match status" value="1"/>
</dbReference>
<evidence type="ECO:0000256" key="6">
    <source>
        <dbReference type="ARBA" id="ARBA00022842"/>
    </source>
</evidence>
<comment type="catalytic activity">
    <reaction evidence="10">
        <text>Mg(2+)(in) = Mg(2+)(out)</text>
        <dbReference type="Rhea" id="RHEA:29827"/>
        <dbReference type="ChEBI" id="CHEBI:18420"/>
    </reaction>
</comment>
<sequence>MRKIRYKKGRKVQPSTLEYTGIYTDKPTEMQLFSYNEEDATEYENCSVKDFISNKDNSSNNWLNLHGLSSTNVIQELTEHLQLNPIVVSDILNITKGTRLDEFDDTLFFSIKSILPNDDNDTILVEQISFLLQDNLIVSFQEKRGDFFPHIRERIRTNTGIVRKKKVDYLLYLLLDAVIENFYITIEAKEEKIEQLLLQSKTSDNPNVVEEIEKMREVFHFLKRAIMPLRDALFTIKSINEDDQFNSIENSNYVFFGRLHQKTLELLEQIDYDMNSLDSASNFFYTAQSHRMNEVMKILTVLSAIFMPITFIAGIYGMNFQHMPELEYQNGYFLALGLMLVIVVGMVVYFKRKRWF</sequence>
<keyword evidence="7 12" id="KW-1133">Transmembrane helix</keyword>
<organism evidence="13 14">
    <name type="scientific">Flavobacterium tibetense</name>
    <dbReference type="NCBI Taxonomy" id="2233533"/>
    <lineage>
        <taxon>Bacteria</taxon>
        <taxon>Pseudomonadati</taxon>
        <taxon>Bacteroidota</taxon>
        <taxon>Flavobacteriia</taxon>
        <taxon>Flavobacteriales</taxon>
        <taxon>Flavobacteriaceae</taxon>
        <taxon>Flavobacterium</taxon>
    </lineage>
</organism>
<evidence type="ECO:0000256" key="10">
    <source>
        <dbReference type="ARBA" id="ARBA00034269"/>
    </source>
</evidence>
<evidence type="ECO:0000256" key="4">
    <source>
        <dbReference type="ARBA" id="ARBA00022475"/>
    </source>
</evidence>
<evidence type="ECO:0000313" key="13">
    <source>
        <dbReference type="EMBL" id="RBA28607.1"/>
    </source>
</evidence>
<dbReference type="GO" id="GO:0015087">
    <property type="term" value="F:cobalt ion transmembrane transporter activity"/>
    <property type="evidence" value="ECO:0007669"/>
    <property type="project" value="UniProtKB-UniRule"/>
</dbReference>
<comment type="similarity">
    <text evidence="2 12">Belongs to the CorA metal ion transporter (MIT) (TC 1.A.35) family.</text>
</comment>
<evidence type="ECO:0000256" key="2">
    <source>
        <dbReference type="ARBA" id="ARBA00009765"/>
    </source>
</evidence>
<evidence type="ECO:0000256" key="12">
    <source>
        <dbReference type="RuleBase" id="RU362010"/>
    </source>
</evidence>
<evidence type="ECO:0000313" key="14">
    <source>
        <dbReference type="Proteomes" id="UP000253319"/>
    </source>
</evidence>
<keyword evidence="6 12" id="KW-0460">Magnesium</keyword>
<dbReference type="PANTHER" id="PTHR46494:SF1">
    <property type="entry name" value="CORA FAMILY METAL ION TRANSPORTER (EUROFUNG)"/>
    <property type="match status" value="1"/>
</dbReference>
<proteinExistence type="inferred from homology"/>
<dbReference type="InterPro" id="IPR045861">
    <property type="entry name" value="CorA_cytoplasmic_dom"/>
</dbReference>